<dbReference type="Pfam" id="PF22528">
    <property type="entry name" value="PRMT_C"/>
    <property type="match status" value="1"/>
</dbReference>
<dbReference type="GO" id="GO:0032259">
    <property type="term" value="P:methylation"/>
    <property type="evidence" value="ECO:0007669"/>
    <property type="project" value="UniProtKB-KW"/>
</dbReference>
<dbReference type="Gene3D" id="2.70.160.11">
    <property type="entry name" value="Hnrnp arginine n-methyltransferase1"/>
    <property type="match status" value="1"/>
</dbReference>
<dbReference type="PANTHER" id="PTHR11006:SF4">
    <property type="entry name" value="PROTEIN ARGININE N-METHYLTRANSFERASE 7"/>
    <property type="match status" value="1"/>
</dbReference>
<dbReference type="InterPro" id="IPR025799">
    <property type="entry name" value="Arg_MeTrfase"/>
</dbReference>
<proteinExistence type="predicted"/>
<organism evidence="5 6">
    <name type="scientific">Haliangium ochraceum (strain DSM 14365 / JCM 11303 / SMP-2)</name>
    <dbReference type="NCBI Taxonomy" id="502025"/>
    <lineage>
        <taxon>Bacteria</taxon>
        <taxon>Pseudomonadati</taxon>
        <taxon>Myxococcota</taxon>
        <taxon>Polyangia</taxon>
        <taxon>Haliangiales</taxon>
        <taxon>Kofleriaceae</taxon>
        <taxon>Haliangium</taxon>
    </lineage>
</organism>
<dbReference type="InterPro" id="IPR029063">
    <property type="entry name" value="SAM-dependent_MTases_sf"/>
</dbReference>
<evidence type="ECO:0000259" key="4">
    <source>
        <dbReference type="Pfam" id="PF22528"/>
    </source>
</evidence>
<dbReference type="Pfam" id="PF06325">
    <property type="entry name" value="PrmA"/>
    <property type="match status" value="1"/>
</dbReference>
<keyword evidence="1 5" id="KW-0489">Methyltransferase</keyword>
<dbReference type="PANTHER" id="PTHR11006">
    <property type="entry name" value="PROTEIN ARGININE N-METHYLTRANSFERASE"/>
    <property type="match status" value="1"/>
</dbReference>
<keyword evidence="6" id="KW-1185">Reference proteome</keyword>
<dbReference type="eggNOG" id="COG4076">
    <property type="taxonomic scope" value="Bacteria"/>
</dbReference>
<evidence type="ECO:0000313" key="5">
    <source>
        <dbReference type="EMBL" id="ACY13421.1"/>
    </source>
</evidence>
<reference evidence="5 6" key="1">
    <citation type="journal article" date="2010" name="Stand. Genomic Sci.">
        <title>Complete genome sequence of Haliangium ochraceum type strain (SMP-2).</title>
        <authorList>
            <consortium name="US DOE Joint Genome Institute (JGI-PGF)"/>
            <person name="Ivanova N."/>
            <person name="Daum C."/>
            <person name="Lang E."/>
            <person name="Abt B."/>
            <person name="Kopitz M."/>
            <person name="Saunders E."/>
            <person name="Lapidus A."/>
            <person name="Lucas S."/>
            <person name="Glavina Del Rio T."/>
            <person name="Nolan M."/>
            <person name="Tice H."/>
            <person name="Copeland A."/>
            <person name="Cheng J.F."/>
            <person name="Chen F."/>
            <person name="Bruce D."/>
            <person name="Goodwin L."/>
            <person name="Pitluck S."/>
            <person name="Mavromatis K."/>
            <person name="Pati A."/>
            <person name="Mikhailova N."/>
            <person name="Chen A."/>
            <person name="Palaniappan K."/>
            <person name="Land M."/>
            <person name="Hauser L."/>
            <person name="Chang Y.J."/>
            <person name="Jeffries C.D."/>
            <person name="Detter J.C."/>
            <person name="Brettin T."/>
            <person name="Rohde M."/>
            <person name="Goker M."/>
            <person name="Bristow J."/>
            <person name="Markowitz V."/>
            <person name="Eisen J.A."/>
            <person name="Hugenholtz P."/>
            <person name="Kyrpides N.C."/>
            <person name="Klenk H.P."/>
        </authorList>
    </citation>
    <scope>NUCLEOTIDE SEQUENCE [LARGE SCALE GENOMIC DNA]</scope>
    <source>
        <strain evidence="6">DSM 14365 / CIP 107738 / JCM 11303 / AJ 13395 / SMP-2</strain>
    </source>
</reference>
<accession>D0LP56</accession>
<dbReference type="CDD" id="cd02440">
    <property type="entry name" value="AdoMet_MTases"/>
    <property type="match status" value="1"/>
</dbReference>
<protein>
    <submittedName>
        <fullName evidence="5">Histone-arginine N-methyltransferase</fullName>
        <ecNumber evidence="5">2.1.1.125</ecNumber>
    </submittedName>
</protein>
<evidence type="ECO:0000313" key="6">
    <source>
        <dbReference type="Proteomes" id="UP000001880"/>
    </source>
</evidence>
<sequence>MKITSSNTLIRYPETSEPAIQYIPVSMTGQQSLMAFHRHLLHDSVRTQSFLDAVAAAVKDGDIVVDLGTGTGVLAMAAARAGARRVHAIEANEIIRGAKAVAQANGLESKIVFDHGEAARITLPEPVDVLVSECIGIMGPGDMMATVAECARKWLRPGGKTVPEAITLYLVPVESTLHWDYVSVWQRQQYYGLDFSPLQPLALNNVYVAWFDEASFLCAPQEIATRALMTDDVAHISNKLRFRAERQATVHGFAGWFDVDLGGGVRLSSAPSAAPTIWQQTFFPLEEPVAVGAGSVIEMDFSMHSRSSLGGRIPPHFAWNTSIAVDGESSDTRIECKQSTLKRVR</sequence>
<dbReference type="AlphaFoldDB" id="D0LP56"/>
<dbReference type="EMBL" id="CP001804">
    <property type="protein sequence ID" value="ACY13421.1"/>
    <property type="molecule type" value="Genomic_DNA"/>
</dbReference>
<dbReference type="STRING" id="502025.Hoch_0805"/>
<dbReference type="EC" id="2.1.1.125" evidence="5"/>
<gene>
    <name evidence="5" type="ordered locus">Hoch_0805</name>
</gene>
<dbReference type="KEGG" id="hoh:Hoch_0805"/>
<evidence type="ECO:0000256" key="3">
    <source>
        <dbReference type="ARBA" id="ARBA00022691"/>
    </source>
</evidence>
<evidence type="ECO:0000256" key="2">
    <source>
        <dbReference type="ARBA" id="ARBA00022679"/>
    </source>
</evidence>
<dbReference type="InterPro" id="IPR055135">
    <property type="entry name" value="PRMT_dom"/>
</dbReference>
<dbReference type="Gene3D" id="3.40.50.150">
    <property type="entry name" value="Vaccinia Virus protein VP39"/>
    <property type="match status" value="1"/>
</dbReference>
<dbReference type="GO" id="GO:0016274">
    <property type="term" value="F:protein-arginine N-methyltransferase activity"/>
    <property type="evidence" value="ECO:0007669"/>
    <property type="project" value="InterPro"/>
</dbReference>
<dbReference type="SUPFAM" id="SSF53335">
    <property type="entry name" value="S-adenosyl-L-methionine-dependent methyltransferases"/>
    <property type="match status" value="1"/>
</dbReference>
<dbReference type="Proteomes" id="UP000001880">
    <property type="component" value="Chromosome"/>
</dbReference>
<keyword evidence="2 5" id="KW-0808">Transferase</keyword>
<evidence type="ECO:0000256" key="1">
    <source>
        <dbReference type="ARBA" id="ARBA00022603"/>
    </source>
</evidence>
<keyword evidence="3" id="KW-0949">S-adenosyl-L-methionine</keyword>
<dbReference type="HOGENOM" id="CLU_017375_2_0_7"/>
<feature type="domain" description="Protein arginine N-methyltransferase" evidence="4">
    <location>
        <begin position="167"/>
        <end position="305"/>
    </location>
</feature>
<dbReference type="PROSITE" id="PS51678">
    <property type="entry name" value="SAM_MT_PRMT"/>
    <property type="match status" value="1"/>
</dbReference>
<dbReference type="GO" id="GO:0042054">
    <property type="term" value="F:histone methyltransferase activity"/>
    <property type="evidence" value="ECO:0007669"/>
    <property type="project" value="TreeGrafter"/>
</dbReference>
<name>D0LP56_HALO1</name>